<protein>
    <submittedName>
        <fullName evidence="2">HTH_XRE domain containing protein</fullName>
    </submittedName>
</protein>
<dbReference type="Gene3D" id="1.10.260.40">
    <property type="entry name" value="lambda repressor-like DNA-binding domains"/>
    <property type="match status" value="1"/>
</dbReference>
<dbReference type="EMBL" id="LR798196">
    <property type="protein sequence ID" value="CAB5144577.1"/>
    <property type="molecule type" value="Genomic_DNA"/>
</dbReference>
<dbReference type="CDD" id="cd00093">
    <property type="entry name" value="HTH_XRE"/>
    <property type="match status" value="1"/>
</dbReference>
<gene>
    <name evidence="2" type="ORF">UFOVP147_20</name>
</gene>
<accession>A0A6J7W335</accession>
<dbReference type="GO" id="GO:0003677">
    <property type="term" value="F:DNA binding"/>
    <property type="evidence" value="ECO:0007669"/>
    <property type="project" value="InterPro"/>
</dbReference>
<feature type="domain" description="HTH cro/C1-type" evidence="1">
    <location>
        <begin position="12"/>
        <end position="66"/>
    </location>
</feature>
<proteinExistence type="predicted"/>
<reference evidence="2" key="1">
    <citation type="submission" date="2020-05" db="EMBL/GenBank/DDBJ databases">
        <authorList>
            <person name="Chiriac C."/>
            <person name="Salcher M."/>
            <person name="Ghai R."/>
            <person name="Kavagutti S V."/>
        </authorList>
    </citation>
    <scope>NUCLEOTIDE SEQUENCE</scope>
</reference>
<evidence type="ECO:0000259" key="1">
    <source>
        <dbReference type="PROSITE" id="PS50943"/>
    </source>
</evidence>
<evidence type="ECO:0000313" key="2">
    <source>
        <dbReference type="EMBL" id="CAB5144577.1"/>
    </source>
</evidence>
<dbReference type="SMART" id="SM00530">
    <property type="entry name" value="HTH_XRE"/>
    <property type="match status" value="1"/>
</dbReference>
<sequence length="115" mass="12597">MATPTKVDTRWFKNRIADRHMSQRKLAATVGMDPGALSLAFHGKRKLSADEVSELARILKVDAAEVLTRAGAGAPTVRSDVTKEPVVTGDGNFEAEFMQKWVALGMMLMRNRGPL</sequence>
<dbReference type="SUPFAM" id="SSF47413">
    <property type="entry name" value="lambda repressor-like DNA-binding domains"/>
    <property type="match status" value="1"/>
</dbReference>
<dbReference type="InterPro" id="IPR001387">
    <property type="entry name" value="Cro/C1-type_HTH"/>
</dbReference>
<dbReference type="PROSITE" id="PS50943">
    <property type="entry name" value="HTH_CROC1"/>
    <property type="match status" value="1"/>
</dbReference>
<organism evidence="2">
    <name type="scientific">uncultured Caudovirales phage</name>
    <dbReference type="NCBI Taxonomy" id="2100421"/>
    <lineage>
        <taxon>Viruses</taxon>
        <taxon>Duplodnaviria</taxon>
        <taxon>Heunggongvirae</taxon>
        <taxon>Uroviricota</taxon>
        <taxon>Caudoviricetes</taxon>
        <taxon>Peduoviridae</taxon>
        <taxon>Maltschvirus</taxon>
        <taxon>Maltschvirus maltsch</taxon>
    </lineage>
</organism>
<dbReference type="Pfam" id="PF01381">
    <property type="entry name" value="HTH_3"/>
    <property type="match status" value="1"/>
</dbReference>
<name>A0A6J7W335_9CAUD</name>
<dbReference type="InterPro" id="IPR010982">
    <property type="entry name" value="Lambda_DNA-bd_dom_sf"/>
</dbReference>